<accession>A0AAP2W5J5</accession>
<reference evidence="1 2" key="1">
    <citation type="submission" date="2017-11" db="EMBL/GenBank/DDBJ databases">
        <title>Isolation and Characterization of Family Methanocellaceae Species from Potential Methane Hydrate Area Offshore Southwestern Taiwan.</title>
        <authorList>
            <person name="Zhang W.-L."/>
            <person name="Chen W.-C."/>
            <person name="Lai M.-C."/>
            <person name="Chen S.-C."/>
        </authorList>
    </citation>
    <scope>NUCLEOTIDE SEQUENCE [LARGE SCALE GENOMIC DNA]</scope>
    <source>
        <strain evidence="1 2">CWC-04</strain>
    </source>
</reference>
<evidence type="ECO:0000313" key="2">
    <source>
        <dbReference type="Proteomes" id="UP001320159"/>
    </source>
</evidence>
<dbReference type="RefSeq" id="WP_230742432.1">
    <property type="nucleotide sequence ID" value="NZ_PGCK01000009.1"/>
</dbReference>
<protein>
    <submittedName>
        <fullName evidence="1">Uncharacterized protein</fullName>
    </submittedName>
</protein>
<sequence length="121" mass="14083">MDILNESLPGDAEVLEDLLFSAVRFCDITSYQCEMCKCDTYSGVRLYLNSHKEFPDDELNFFNLRVIKGYRGFAVLCDECWDEYERPLKKLMEKIVGDIRPEDEVYSKGDNREGISKPVHL</sequence>
<organism evidence="1 2">
    <name type="scientific">Methanooceanicella nereidis</name>
    <dbReference type="NCBI Taxonomy" id="2052831"/>
    <lineage>
        <taxon>Archaea</taxon>
        <taxon>Methanobacteriati</taxon>
        <taxon>Methanobacteriota</taxon>
        <taxon>Stenosarchaea group</taxon>
        <taxon>Methanomicrobia</taxon>
        <taxon>Methanocellales</taxon>
        <taxon>Methanocellaceae</taxon>
        <taxon>Methanooceanicella</taxon>
    </lineage>
</organism>
<name>A0AAP2W5J5_9EURY</name>
<evidence type="ECO:0000313" key="1">
    <source>
        <dbReference type="EMBL" id="MCD1295575.1"/>
    </source>
</evidence>
<comment type="caution">
    <text evidence="1">The sequence shown here is derived from an EMBL/GenBank/DDBJ whole genome shotgun (WGS) entry which is preliminary data.</text>
</comment>
<dbReference type="EMBL" id="PGCK01000009">
    <property type="protein sequence ID" value="MCD1295575.1"/>
    <property type="molecule type" value="Genomic_DNA"/>
</dbReference>
<keyword evidence="2" id="KW-1185">Reference proteome</keyword>
<dbReference type="AlphaFoldDB" id="A0AAP2W5J5"/>
<gene>
    <name evidence="1" type="ORF">CUJ83_11250</name>
</gene>
<dbReference type="Proteomes" id="UP001320159">
    <property type="component" value="Unassembled WGS sequence"/>
</dbReference>
<proteinExistence type="predicted"/>